<dbReference type="EMBL" id="GBRH01218780">
    <property type="protein sequence ID" value="JAD79115.1"/>
    <property type="molecule type" value="Transcribed_RNA"/>
</dbReference>
<reference evidence="2" key="1">
    <citation type="submission" date="2014-09" db="EMBL/GenBank/DDBJ databases">
        <authorList>
            <person name="Magalhaes I.L.F."/>
            <person name="Oliveira U."/>
            <person name="Santos F.R."/>
            <person name="Vidigal T.H.D.A."/>
            <person name="Brescovit A.D."/>
            <person name="Santos A.J."/>
        </authorList>
    </citation>
    <scope>NUCLEOTIDE SEQUENCE</scope>
    <source>
        <tissue evidence="2">Shoot tissue taken approximately 20 cm above the soil surface</tissue>
    </source>
</reference>
<accession>A0A0A9D0H1</accession>
<proteinExistence type="predicted"/>
<evidence type="ECO:0000313" key="2">
    <source>
        <dbReference type="EMBL" id="JAD79115.1"/>
    </source>
</evidence>
<evidence type="ECO:0000256" key="1">
    <source>
        <dbReference type="SAM" id="MobiDB-lite"/>
    </source>
</evidence>
<sequence length="190" mass="20375">MAPAQVRHLRDARLPAPAAALAACAARRRPPAPLVVRRRRLLRERDAVLLPRLDLDGVRRRRLEHLRERRFGRGGGRAGAGGHLLDVLERLGGVLGLGIGRGDGEVEDGDGRDRTAASAAAGGEEAQKGEEDEEEHEGGADTDADELPQVEPEHQRALRQLRVRHGRGAAQLPGSGRNGGSPRIPSRIAS</sequence>
<feature type="compositionally biased region" description="Acidic residues" evidence="1">
    <location>
        <begin position="130"/>
        <end position="148"/>
    </location>
</feature>
<name>A0A0A9D0H1_ARUDO</name>
<feature type="region of interest" description="Disordered" evidence="1">
    <location>
        <begin position="101"/>
        <end position="190"/>
    </location>
</feature>
<organism evidence="2">
    <name type="scientific">Arundo donax</name>
    <name type="common">Giant reed</name>
    <name type="synonym">Donax arundinaceus</name>
    <dbReference type="NCBI Taxonomy" id="35708"/>
    <lineage>
        <taxon>Eukaryota</taxon>
        <taxon>Viridiplantae</taxon>
        <taxon>Streptophyta</taxon>
        <taxon>Embryophyta</taxon>
        <taxon>Tracheophyta</taxon>
        <taxon>Spermatophyta</taxon>
        <taxon>Magnoliopsida</taxon>
        <taxon>Liliopsida</taxon>
        <taxon>Poales</taxon>
        <taxon>Poaceae</taxon>
        <taxon>PACMAD clade</taxon>
        <taxon>Arundinoideae</taxon>
        <taxon>Arundineae</taxon>
        <taxon>Arundo</taxon>
    </lineage>
</organism>
<reference evidence="2" key="2">
    <citation type="journal article" date="2015" name="Data Brief">
        <title>Shoot transcriptome of the giant reed, Arundo donax.</title>
        <authorList>
            <person name="Barrero R.A."/>
            <person name="Guerrero F.D."/>
            <person name="Moolhuijzen P."/>
            <person name="Goolsby J.A."/>
            <person name="Tidwell J."/>
            <person name="Bellgard S.E."/>
            <person name="Bellgard M.I."/>
        </authorList>
    </citation>
    <scope>NUCLEOTIDE SEQUENCE</scope>
    <source>
        <tissue evidence="2">Shoot tissue taken approximately 20 cm above the soil surface</tissue>
    </source>
</reference>
<protein>
    <submittedName>
        <fullName evidence="2">Uncharacterized protein</fullName>
    </submittedName>
</protein>
<dbReference type="AlphaFoldDB" id="A0A0A9D0H1"/>
<dbReference type="PROSITE" id="PS51257">
    <property type="entry name" value="PROKAR_LIPOPROTEIN"/>
    <property type="match status" value="1"/>
</dbReference>
<feature type="compositionally biased region" description="Basic residues" evidence="1">
    <location>
        <begin position="157"/>
        <end position="167"/>
    </location>
</feature>